<comment type="caution">
    <text evidence="1">The sequence shown here is derived from an EMBL/GenBank/DDBJ whole genome shotgun (WGS) entry which is preliminary data.</text>
</comment>
<reference evidence="1 2" key="1">
    <citation type="submission" date="2018-07" db="EMBL/GenBank/DDBJ databases">
        <title>Motiliproteus coralliicola sp. nov., a bacterium isolated from Coral.</title>
        <authorList>
            <person name="Wang G."/>
        </authorList>
    </citation>
    <scope>NUCLEOTIDE SEQUENCE [LARGE SCALE GENOMIC DNA]</scope>
    <source>
        <strain evidence="1 2">C34</strain>
    </source>
</reference>
<name>A0A369WSV6_9GAMM</name>
<gene>
    <name evidence="1" type="ORF">DV711_06370</name>
</gene>
<accession>A0A369WSV6</accession>
<proteinExistence type="predicted"/>
<keyword evidence="2" id="KW-1185">Reference proteome</keyword>
<dbReference type="AlphaFoldDB" id="A0A369WSV6"/>
<organism evidence="1 2">
    <name type="scientific">Motiliproteus coralliicola</name>
    <dbReference type="NCBI Taxonomy" id="2283196"/>
    <lineage>
        <taxon>Bacteria</taxon>
        <taxon>Pseudomonadati</taxon>
        <taxon>Pseudomonadota</taxon>
        <taxon>Gammaproteobacteria</taxon>
        <taxon>Oceanospirillales</taxon>
        <taxon>Oceanospirillaceae</taxon>
        <taxon>Motiliproteus</taxon>
    </lineage>
</organism>
<dbReference type="EMBL" id="QQOH01000001">
    <property type="protein sequence ID" value="RDE25178.1"/>
    <property type="molecule type" value="Genomic_DNA"/>
</dbReference>
<protein>
    <submittedName>
        <fullName evidence="1">Uncharacterized protein</fullName>
    </submittedName>
</protein>
<evidence type="ECO:0000313" key="1">
    <source>
        <dbReference type="EMBL" id="RDE25178.1"/>
    </source>
</evidence>
<sequence length="73" mass="8384">MQEIQVTQYQTSDGKIFSDADEATGHEAMIKNTPIIDAFFKQDGLQEMRERTAKTLRKQLEQFVQFQACQEAA</sequence>
<dbReference type="RefSeq" id="WP_114694774.1">
    <property type="nucleotide sequence ID" value="NZ_QQOH01000001.1"/>
</dbReference>
<dbReference type="Proteomes" id="UP000253769">
    <property type="component" value="Unassembled WGS sequence"/>
</dbReference>
<evidence type="ECO:0000313" key="2">
    <source>
        <dbReference type="Proteomes" id="UP000253769"/>
    </source>
</evidence>